<keyword evidence="2" id="KW-1133">Transmembrane helix</keyword>
<keyword evidence="5" id="KW-1185">Reference proteome</keyword>
<sequence>MHAARRLPLLVAAFVVAATLSLTGDTDFWGAGVTLERTDGPITKEQCLILNPRPTITTCSAYLPPIIDVYGLLPYDTVQAYRTCVQERCLCTGAATSMNITTSGIFCNSSGWMESGYTTCNVLDDCFASFWRCVNSALFERFVKQRQALTTSEVNLMADIFAHGNRPGEPFDITDAYRSCRLIMCAAASSRKNCGLVTCLPNYTQCDEFIHPPPLPYTHQLCTQGCRATLLMMAMTIALVAFSVCCFGCCPAQVRIREPVIMEESPEKKAELNSAWRRSDVQGGQQRVGGQFS</sequence>
<accession>A0A836H4M8</accession>
<keyword evidence="3" id="KW-0732">Signal</keyword>
<proteinExistence type="predicted"/>
<dbReference type="GeneID" id="92517082"/>
<protein>
    <submittedName>
        <fullName evidence="4">Uncharacterized protein</fullName>
    </submittedName>
</protein>
<dbReference type="OrthoDB" id="272610at2759"/>
<reference evidence="5" key="1">
    <citation type="journal article" date="2021" name="Microbiol. Resour. Announc.">
        <title>LGAAP: Leishmaniinae Genome Assembly and Annotation Pipeline.</title>
        <authorList>
            <person name="Almutairi H."/>
            <person name="Urbaniak M.D."/>
            <person name="Bates M.D."/>
            <person name="Jariyapan N."/>
            <person name="Kwakye-Nuako G."/>
            <person name="Thomaz-Soccol V."/>
            <person name="Al-Salem W.S."/>
            <person name="Dillon R.J."/>
            <person name="Bates P.A."/>
            <person name="Gatherer D."/>
        </authorList>
    </citation>
    <scope>NUCLEOTIDE SEQUENCE [LARGE SCALE GENOMIC DNA]</scope>
</reference>
<keyword evidence="2" id="KW-0812">Transmembrane</keyword>
<dbReference type="EMBL" id="JAFEUZ010000008">
    <property type="protein sequence ID" value="KAG5485774.1"/>
    <property type="molecule type" value="Genomic_DNA"/>
</dbReference>
<dbReference type="InterPro" id="IPR039964">
    <property type="entry name" value="KIAA0040-like"/>
</dbReference>
<feature type="region of interest" description="Disordered" evidence="1">
    <location>
        <begin position="272"/>
        <end position="293"/>
    </location>
</feature>
<comment type="caution">
    <text evidence="4">The sequence shown here is derived from an EMBL/GenBank/DDBJ whole genome shotgun (WGS) entry which is preliminary data.</text>
</comment>
<gene>
    <name evidence="4" type="ORF">LSCM1_07186</name>
</gene>
<dbReference type="KEGG" id="lmat:92517082"/>
<reference evidence="5" key="2">
    <citation type="journal article" date="2021" name="Sci. Data">
        <title>Chromosome-scale genome sequencing, assembly and annotation of six genomes from subfamily Leishmaniinae.</title>
        <authorList>
            <person name="Almutairi H."/>
            <person name="Urbaniak M.D."/>
            <person name="Bates M.D."/>
            <person name="Jariyapan N."/>
            <person name="Kwakye-Nuako G."/>
            <person name="Thomaz Soccol V."/>
            <person name="Al-Salem W.S."/>
            <person name="Dillon R.J."/>
            <person name="Bates P.A."/>
            <person name="Gatherer D."/>
        </authorList>
    </citation>
    <scope>NUCLEOTIDE SEQUENCE [LARGE SCALE GENOMIC DNA]</scope>
</reference>
<evidence type="ECO:0000313" key="5">
    <source>
        <dbReference type="Proteomes" id="UP000673552"/>
    </source>
</evidence>
<evidence type="ECO:0000313" key="4">
    <source>
        <dbReference type="EMBL" id="KAG5485774.1"/>
    </source>
</evidence>
<feature type="chain" id="PRO_5032473262" evidence="3">
    <location>
        <begin position="24"/>
        <end position="293"/>
    </location>
</feature>
<dbReference type="RefSeq" id="XP_067180927.1">
    <property type="nucleotide sequence ID" value="XM_067324570.1"/>
</dbReference>
<feature type="signal peptide" evidence="3">
    <location>
        <begin position="1"/>
        <end position="23"/>
    </location>
</feature>
<organism evidence="4 5">
    <name type="scientific">Leishmania martiniquensis</name>
    <dbReference type="NCBI Taxonomy" id="1580590"/>
    <lineage>
        <taxon>Eukaryota</taxon>
        <taxon>Discoba</taxon>
        <taxon>Euglenozoa</taxon>
        <taxon>Kinetoplastea</taxon>
        <taxon>Metakinetoplastina</taxon>
        <taxon>Trypanosomatida</taxon>
        <taxon>Trypanosomatidae</taxon>
        <taxon>Leishmaniinae</taxon>
        <taxon>Leishmania</taxon>
    </lineage>
</organism>
<dbReference type="AlphaFoldDB" id="A0A836H4M8"/>
<evidence type="ECO:0000256" key="1">
    <source>
        <dbReference type="SAM" id="MobiDB-lite"/>
    </source>
</evidence>
<feature type="compositionally biased region" description="Low complexity" evidence="1">
    <location>
        <begin position="281"/>
        <end position="293"/>
    </location>
</feature>
<dbReference type="Proteomes" id="UP000673552">
    <property type="component" value="Unassembled WGS sequence"/>
</dbReference>
<evidence type="ECO:0000256" key="2">
    <source>
        <dbReference type="SAM" id="Phobius"/>
    </source>
</evidence>
<name>A0A836H4M8_9TRYP</name>
<dbReference type="PANTHER" id="PTHR40382:SF1">
    <property type="entry name" value="RIKEN CDNA 4930523C07 GENE"/>
    <property type="match status" value="1"/>
</dbReference>
<feature type="transmembrane region" description="Helical" evidence="2">
    <location>
        <begin position="230"/>
        <end position="252"/>
    </location>
</feature>
<dbReference type="PANTHER" id="PTHR40382">
    <property type="match status" value="1"/>
</dbReference>
<keyword evidence="2" id="KW-0472">Membrane</keyword>
<evidence type="ECO:0000256" key="3">
    <source>
        <dbReference type="SAM" id="SignalP"/>
    </source>
</evidence>